<proteinExistence type="predicted"/>
<accession>A0A5R8K9R1</accession>
<keyword evidence="3" id="KW-1185">Reference proteome</keyword>
<dbReference type="EMBL" id="VAUV01000016">
    <property type="protein sequence ID" value="TLD69041.1"/>
    <property type="molecule type" value="Genomic_DNA"/>
</dbReference>
<dbReference type="RefSeq" id="WP_138087965.1">
    <property type="nucleotide sequence ID" value="NZ_VAUV01000016.1"/>
</dbReference>
<evidence type="ECO:0008006" key="4">
    <source>
        <dbReference type="Google" id="ProtNLM"/>
    </source>
</evidence>
<evidence type="ECO:0000313" key="2">
    <source>
        <dbReference type="EMBL" id="TLD69041.1"/>
    </source>
</evidence>
<gene>
    <name evidence="2" type="ORF">FEM03_19425</name>
</gene>
<evidence type="ECO:0000313" key="3">
    <source>
        <dbReference type="Proteomes" id="UP000306196"/>
    </source>
</evidence>
<dbReference type="OrthoDB" id="187867at2"/>
<evidence type="ECO:0000256" key="1">
    <source>
        <dbReference type="SAM" id="MobiDB-lite"/>
    </source>
</evidence>
<feature type="region of interest" description="Disordered" evidence="1">
    <location>
        <begin position="197"/>
        <end position="220"/>
    </location>
</feature>
<dbReference type="Gene3D" id="3.10.310.50">
    <property type="match status" value="1"/>
</dbReference>
<dbReference type="Proteomes" id="UP000306196">
    <property type="component" value="Unassembled WGS sequence"/>
</dbReference>
<comment type="caution">
    <text evidence="2">The sequence shown here is derived from an EMBL/GenBank/DDBJ whole genome shotgun (WGS) entry which is preliminary data.</text>
</comment>
<name>A0A5R8K9R1_9BACT</name>
<protein>
    <recommendedName>
        <fullName evidence="4">TPM domain-containing protein</fullName>
    </recommendedName>
</protein>
<dbReference type="AlphaFoldDB" id="A0A5R8K9R1"/>
<reference evidence="2 3" key="1">
    <citation type="submission" date="2019-05" db="EMBL/GenBank/DDBJ databases">
        <title>Verrucobacter flavum gen. nov., sp. nov. a new member of the family Verrucomicrobiaceae.</title>
        <authorList>
            <person name="Szuroczki S."/>
            <person name="Abbaszade G."/>
            <person name="Szabo A."/>
            <person name="Felfoldi T."/>
            <person name="Schumann P."/>
            <person name="Boka K."/>
            <person name="Keki Z."/>
            <person name="Toumi M."/>
            <person name="Toth E."/>
        </authorList>
    </citation>
    <scope>NUCLEOTIDE SEQUENCE [LARGE SCALE GENOMIC DNA]</scope>
    <source>
        <strain evidence="2 3">MG-N-17</strain>
    </source>
</reference>
<sequence length="220" mass="24655">MNCPRCHAGLTPAVKRCGGCGFEMRQLVEVLGDDLVRLGRLTDRAHCLRLGDSRDLEECLEEFEVRFPQVFVAVYFGVLPASLSMNELTFWLLNHAAFDTDDFQRLNEFAMVLVIDPVAKVAALNVGYALEGALPQRFLMSILTHLRTPLWHGEYVSAVEEVLKRISRRLRRFGKRVVPAQELSPPENAEVFLQGSGLDRLRDGTKGGDQSATRKGGELR</sequence>
<organism evidence="2 3">
    <name type="scientific">Phragmitibacter flavus</name>
    <dbReference type="NCBI Taxonomy" id="2576071"/>
    <lineage>
        <taxon>Bacteria</taxon>
        <taxon>Pseudomonadati</taxon>
        <taxon>Verrucomicrobiota</taxon>
        <taxon>Verrucomicrobiia</taxon>
        <taxon>Verrucomicrobiales</taxon>
        <taxon>Verrucomicrobiaceae</taxon>
        <taxon>Phragmitibacter</taxon>
    </lineage>
</organism>